<keyword evidence="1" id="KW-1133">Transmembrane helix</keyword>
<reference evidence="2" key="1">
    <citation type="submission" date="2020-09" db="EMBL/GenBank/DDBJ databases">
        <authorList>
            <person name="Kim M.K."/>
        </authorList>
    </citation>
    <scope>NUCLEOTIDE SEQUENCE</scope>
    <source>
        <strain evidence="2">BT702</strain>
    </source>
</reference>
<protein>
    <submittedName>
        <fullName evidence="2">Uncharacterized protein</fullName>
    </submittedName>
</protein>
<dbReference type="RefSeq" id="WP_190885968.1">
    <property type="nucleotide sequence ID" value="NZ_JACWZY010000003.1"/>
</dbReference>
<evidence type="ECO:0000313" key="3">
    <source>
        <dbReference type="Proteomes" id="UP000598820"/>
    </source>
</evidence>
<organism evidence="2 3">
    <name type="scientific">Spirosoma profusum</name>
    <dbReference type="NCBI Taxonomy" id="2771354"/>
    <lineage>
        <taxon>Bacteria</taxon>
        <taxon>Pseudomonadati</taxon>
        <taxon>Bacteroidota</taxon>
        <taxon>Cytophagia</taxon>
        <taxon>Cytophagales</taxon>
        <taxon>Cytophagaceae</taxon>
        <taxon>Spirosoma</taxon>
    </lineage>
</organism>
<keyword evidence="1" id="KW-0472">Membrane</keyword>
<gene>
    <name evidence="2" type="ORF">IC229_05685</name>
</gene>
<dbReference type="EMBL" id="JACWZY010000003">
    <property type="protein sequence ID" value="MBD2700116.1"/>
    <property type="molecule type" value="Genomic_DNA"/>
</dbReference>
<evidence type="ECO:0000313" key="2">
    <source>
        <dbReference type="EMBL" id="MBD2700116.1"/>
    </source>
</evidence>
<keyword evidence="1" id="KW-0812">Transmembrane</keyword>
<proteinExistence type="predicted"/>
<dbReference type="Proteomes" id="UP000598820">
    <property type="component" value="Unassembled WGS sequence"/>
</dbReference>
<feature type="transmembrane region" description="Helical" evidence="1">
    <location>
        <begin position="14"/>
        <end position="34"/>
    </location>
</feature>
<sequence length="67" mass="8009">MKNPTLLAHFAHKIGGLPTLLWWLAALLLLLMLLDPRPPRRYRMHCMEWLMINLGTLYTTIRKRKRI</sequence>
<comment type="caution">
    <text evidence="2">The sequence shown here is derived from an EMBL/GenBank/DDBJ whole genome shotgun (WGS) entry which is preliminary data.</text>
</comment>
<accession>A0A926Y1I4</accession>
<dbReference type="AlphaFoldDB" id="A0A926Y1I4"/>
<evidence type="ECO:0000256" key="1">
    <source>
        <dbReference type="SAM" id="Phobius"/>
    </source>
</evidence>
<keyword evidence="3" id="KW-1185">Reference proteome</keyword>
<name>A0A926Y1I4_9BACT</name>